<dbReference type="EMBL" id="JAMYWD010000003">
    <property type="protein sequence ID" value="KAJ4975208.1"/>
    <property type="molecule type" value="Genomic_DNA"/>
</dbReference>
<protein>
    <submittedName>
        <fullName evidence="1">Uncharacterized protein</fullName>
    </submittedName>
</protein>
<keyword evidence="2" id="KW-1185">Reference proteome</keyword>
<dbReference type="Proteomes" id="UP001141806">
    <property type="component" value="Unassembled WGS sequence"/>
</dbReference>
<name>A0A9Q0QX30_9MAGN</name>
<accession>A0A9Q0QX30</accession>
<organism evidence="1 2">
    <name type="scientific">Protea cynaroides</name>
    <dbReference type="NCBI Taxonomy" id="273540"/>
    <lineage>
        <taxon>Eukaryota</taxon>
        <taxon>Viridiplantae</taxon>
        <taxon>Streptophyta</taxon>
        <taxon>Embryophyta</taxon>
        <taxon>Tracheophyta</taxon>
        <taxon>Spermatophyta</taxon>
        <taxon>Magnoliopsida</taxon>
        <taxon>Proteales</taxon>
        <taxon>Proteaceae</taxon>
        <taxon>Protea</taxon>
    </lineage>
</organism>
<sequence>MELAERLGCISDGCSMRKEMEQFPIMSNNMLLDRDLWLKLCMEHHLSRVHKFQEAVDTVHGTMDGGLDELAGDIGIMPGFGEDPVDVAEDQRDEGRVDSGIIVRANTGNGGADILTTSLGGEEQKLSNYTSDVVDALRTEVHDQLGSR</sequence>
<dbReference type="AlphaFoldDB" id="A0A9Q0QX30"/>
<comment type="caution">
    <text evidence="1">The sequence shown here is derived from an EMBL/GenBank/DDBJ whole genome shotgun (WGS) entry which is preliminary data.</text>
</comment>
<gene>
    <name evidence="1" type="ORF">NE237_000314</name>
</gene>
<evidence type="ECO:0000313" key="1">
    <source>
        <dbReference type="EMBL" id="KAJ4975208.1"/>
    </source>
</evidence>
<evidence type="ECO:0000313" key="2">
    <source>
        <dbReference type="Proteomes" id="UP001141806"/>
    </source>
</evidence>
<reference evidence="1" key="1">
    <citation type="journal article" date="2023" name="Plant J.">
        <title>The genome of the king protea, Protea cynaroides.</title>
        <authorList>
            <person name="Chang J."/>
            <person name="Duong T.A."/>
            <person name="Schoeman C."/>
            <person name="Ma X."/>
            <person name="Roodt D."/>
            <person name="Barker N."/>
            <person name="Li Z."/>
            <person name="Van de Peer Y."/>
            <person name="Mizrachi E."/>
        </authorList>
    </citation>
    <scope>NUCLEOTIDE SEQUENCE</scope>
    <source>
        <tissue evidence="1">Young leaves</tissue>
    </source>
</reference>
<proteinExistence type="predicted"/>